<gene>
    <name evidence="1" type="ORF">D1012_02765</name>
</gene>
<sequence length="166" mass="17688">MLVQRHATTFIIQTAHRANDFQEFARFSQDNGATWSAWSRTVSQRSLLGTVSQSSGVPTGAVIERGSNANGEYVRFADGHQVCRTVAQTIDIATAVGSVFRGLGSGVSWPAAFSAVPFVVHMPTDSANLWGGNQLSSSATNAVLRLMAPTSVTGVQGWSLGIGRWF</sequence>
<dbReference type="EMBL" id="QWEY01000001">
    <property type="protein sequence ID" value="RGP39051.1"/>
    <property type="molecule type" value="Genomic_DNA"/>
</dbReference>
<evidence type="ECO:0000313" key="1">
    <source>
        <dbReference type="EMBL" id="RGP39051.1"/>
    </source>
</evidence>
<keyword evidence="2" id="KW-1185">Reference proteome</keyword>
<proteinExistence type="predicted"/>
<dbReference type="Proteomes" id="UP000284547">
    <property type="component" value="Unassembled WGS sequence"/>
</dbReference>
<accession>A0A411Z7L4</accession>
<dbReference type="AlphaFoldDB" id="A0A411Z7L4"/>
<name>A0A411Z7L4_9RHOB</name>
<comment type="caution">
    <text evidence="1">The sequence shown here is derived from an EMBL/GenBank/DDBJ whole genome shotgun (WGS) entry which is preliminary data.</text>
</comment>
<protein>
    <submittedName>
        <fullName evidence="1">Uncharacterized protein</fullName>
    </submittedName>
</protein>
<organism evidence="1 2">
    <name type="scientific">Pseudotabrizicola alkalilacus</name>
    <dbReference type="NCBI Taxonomy" id="2305252"/>
    <lineage>
        <taxon>Bacteria</taxon>
        <taxon>Pseudomonadati</taxon>
        <taxon>Pseudomonadota</taxon>
        <taxon>Alphaproteobacteria</taxon>
        <taxon>Rhodobacterales</taxon>
        <taxon>Paracoccaceae</taxon>
        <taxon>Pseudotabrizicola</taxon>
    </lineage>
</organism>
<reference evidence="1 2" key="1">
    <citation type="submission" date="2018-08" db="EMBL/GenBank/DDBJ databases">
        <title>Flavobacterium tibetense sp. nov., isolated from a wetland YonghuCo on Tibetan Plateau.</title>
        <authorList>
            <person name="Phurbu D."/>
            <person name="Lu H."/>
            <person name="Xing P."/>
        </authorList>
    </citation>
    <scope>NUCLEOTIDE SEQUENCE [LARGE SCALE GENOMIC DNA]</scope>
    <source>
        <strain evidence="1 2">DJC</strain>
    </source>
</reference>
<evidence type="ECO:0000313" key="2">
    <source>
        <dbReference type="Proteomes" id="UP000284547"/>
    </source>
</evidence>